<reference evidence="2" key="2">
    <citation type="submission" date="2020-09" db="EMBL/GenBank/DDBJ databases">
        <authorList>
            <person name="Sun Q."/>
            <person name="Ohkuma M."/>
        </authorList>
    </citation>
    <scope>NUCLEOTIDE SEQUENCE</scope>
    <source>
        <strain evidence="2">JCM 3276</strain>
    </source>
</reference>
<sequence>MIVVTGATGNVGRTLVRALTQAGEQVTGASRASGADLTRPETLKPAFDGADAVFLMTPAAFLPDGDLDAVVDVARASGVRRLVLLSSQGVGTGRHPANLEAAVTGSGLEWTLLRPGNFASNTYAWADGVRVAREVSAPFVDVALPVIDPDDIAEVAAVVLREPGHAGATYELTGPAPISPRGQVAALADALGEPVRLTELSRDEARARMTRFMPAPVVESTLDILGSPTDREQRVSPDVERVLGRAPRPYSDWVARSLAAFR</sequence>
<gene>
    <name evidence="2" type="ORF">GCM10010171_17710</name>
</gene>
<dbReference type="AlphaFoldDB" id="A0A918LAP4"/>
<organism evidence="2 3">
    <name type="scientific">Actinokineospora fastidiosa</name>
    <dbReference type="NCBI Taxonomy" id="1816"/>
    <lineage>
        <taxon>Bacteria</taxon>
        <taxon>Bacillati</taxon>
        <taxon>Actinomycetota</taxon>
        <taxon>Actinomycetes</taxon>
        <taxon>Pseudonocardiales</taxon>
        <taxon>Pseudonocardiaceae</taxon>
        <taxon>Actinokineospora</taxon>
    </lineage>
</organism>
<evidence type="ECO:0000313" key="2">
    <source>
        <dbReference type="EMBL" id="GGS24954.1"/>
    </source>
</evidence>
<dbReference type="PANTHER" id="PTHR43162">
    <property type="match status" value="1"/>
</dbReference>
<keyword evidence="3" id="KW-1185">Reference proteome</keyword>
<accession>A0A918LAP4</accession>
<protein>
    <submittedName>
        <fullName evidence="2">NmrA family transcriptional regulator</fullName>
    </submittedName>
</protein>
<dbReference type="SUPFAM" id="SSF51735">
    <property type="entry name" value="NAD(P)-binding Rossmann-fold domains"/>
    <property type="match status" value="1"/>
</dbReference>
<dbReference type="Gene3D" id="3.90.25.10">
    <property type="entry name" value="UDP-galactose 4-epimerase, domain 1"/>
    <property type="match status" value="1"/>
</dbReference>
<dbReference type="RefSeq" id="WP_189209720.1">
    <property type="nucleotide sequence ID" value="NZ_BMRB01000001.1"/>
</dbReference>
<evidence type="ECO:0000259" key="1">
    <source>
        <dbReference type="Pfam" id="PF13460"/>
    </source>
</evidence>
<dbReference type="Pfam" id="PF13460">
    <property type="entry name" value="NAD_binding_10"/>
    <property type="match status" value="1"/>
</dbReference>
<evidence type="ECO:0000313" key="3">
    <source>
        <dbReference type="Proteomes" id="UP000660680"/>
    </source>
</evidence>
<dbReference type="Gene3D" id="3.40.50.720">
    <property type="entry name" value="NAD(P)-binding Rossmann-like Domain"/>
    <property type="match status" value="1"/>
</dbReference>
<dbReference type="PANTHER" id="PTHR43162:SF1">
    <property type="entry name" value="PRESTALK A DIFFERENTIATION PROTEIN A"/>
    <property type="match status" value="1"/>
</dbReference>
<name>A0A918LAP4_9PSEU</name>
<dbReference type="EMBL" id="BMRB01000001">
    <property type="protein sequence ID" value="GGS24954.1"/>
    <property type="molecule type" value="Genomic_DNA"/>
</dbReference>
<reference evidence="2" key="1">
    <citation type="journal article" date="2014" name="Int. J. Syst. Evol. Microbiol.">
        <title>Complete genome sequence of Corynebacterium casei LMG S-19264T (=DSM 44701T), isolated from a smear-ripened cheese.</title>
        <authorList>
            <consortium name="US DOE Joint Genome Institute (JGI-PGF)"/>
            <person name="Walter F."/>
            <person name="Albersmeier A."/>
            <person name="Kalinowski J."/>
            <person name="Ruckert C."/>
        </authorList>
    </citation>
    <scope>NUCLEOTIDE SEQUENCE</scope>
    <source>
        <strain evidence="2">JCM 3276</strain>
    </source>
</reference>
<dbReference type="InterPro" id="IPR016040">
    <property type="entry name" value="NAD(P)-bd_dom"/>
</dbReference>
<comment type="caution">
    <text evidence="2">The sequence shown here is derived from an EMBL/GenBank/DDBJ whole genome shotgun (WGS) entry which is preliminary data.</text>
</comment>
<feature type="domain" description="NAD(P)-binding" evidence="1">
    <location>
        <begin position="6"/>
        <end position="163"/>
    </location>
</feature>
<dbReference type="InterPro" id="IPR036291">
    <property type="entry name" value="NAD(P)-bd_dom_sf"/>
</dbReference>
<dbReference type="Proteomes" id="UP000660680">
    <property type="component" value="Unassembled WGS sequence"/>
</dbReference>
<dbReference type="InterPro" id="IPR051604">
    <property type="entry name" value="Ergot_Alk_Oxidoreductase"/>
</dbReference>
<proteinExistence type="predicted"/>